<protein>
    <submittedName>
        <fullName evidence="1">Uncharacterized protein</fullName>
    </submittedName>
</protein>
<sequence length="117" mass="12426">MTTTTVTEGPAVLIGYAWRLQIEAEAPVFVEGASYAGQIRERPNAADVLATLTSADLGILRISDMVLELALRPAQTAGLTPGRVVLDLVRTDLAPDLHLGFLLELPVILPVTRGLAP</sequence>
<keyword evidence="2" id="KW-1185">Reference proteome</keyword>
<gene>
    <name evidence="1" type="ORF">IMCC12053_3152</name>
</gene>
<reference evidence="1 2" key="1">
    <citation type="submission" date="2015-05" db="EMBL/GenBank/DDBJ databases">
        <authorList>
            <person name="Wang D.B."/>
            <person name="Wang M."/>
        </authorList>
    </citation>
    <scope>NUCLEOTIDE SEQUENCE [LARGE SCALE GENOMIC DNA]</scope>
    <source>
        <strain evidence="1 2">IMCC 12053</strain>
    </source>
</reference>
<dbReference type="KEGG" id="cmar:IMCC12053_3152"/>
<accession>A0A0P0AFB6</accession>
<dbReference type="AlphaFoldDB" id="A0A0P0AFB6"/>
<dbReference type="Proteomes" id="UP000064920">
    <property type="component" value="Chromosome"/>
</dbReference>
<dbReference type="STRING" id="1397108.IMCC12053_3152"/>
<dbReference type="PATRIC" id="fig|1397108.4.peg.3249"/>
<dbReference type="EMBL" id="CP012023">
    <property type="protein sequence ID" value="ALI57099.1"/>
    <property type="molecule type" value="Genomic_DNA"/>
</dbReference>
<dbReference type="OrthoDB" id="7868516at2"/>
<evidence type="ECO:0000313" key="1">
    <source>
        <dbReference type="EMBL" id="ALI57099.1"/>
    </source>
</evidence>
<name>A0A0P0AFB6_9RHOB</name>
<evidence type="ECO:0000313" key="2">
    <source>
        <dbReference type="Proteomes" id="UP000064920"/>
    </source>
</evidence>
<organism evidence="1 2">
    <name type="scientific">Celeribacter marinus</name>
    <dbReference type="NCBI Taxonomy" id="1397108"/>
    <lineage>
        <taxon>Bacteria</taxon>
        <taxon>Pseudomonadati</taxon>
        <taxon>Pseudomonadota</taxon>
        <taxon>Alphaproteobacteria</taxon>
        <taxon>Rhodobacterales</taxon>
        <taxon>Roseobacteraceae</taxon>
        <taxon>Celeribacter</taxon>
    </lineage>
</organism>
<proteinExistence type="predicted"/>
<dbReference type="RefSeq" id="WP_062220628.1">
    <property type="nucleotide sequence ID" value="NZ_CP012023.1"/>
</dbReference>